<evidence type="ECO:0000313" key="1">
    <source>
        <dbReference type="EMBL" id="GMA89051.1"/>
    </source>
</evidence>
<dbReference type="EMBL" id="BSUZ01000001">
    <property type="protein sequence ID" value="GMA89051.1"/>
    <property type="molecule type" value="Genomic_DNA"/>
</dbReference>
<evidence type="ECO:0008006" key="3">
    <source>
        <dbReference type="Google" id="ProtNLM"/>
    </source>
</evidence>
<dbReference type="Proteomes" id="UP001157017">
    <property type="component" value="Unassembled WGS sequence"/>
</dbReference>
<organism evidence="1 2">
    <name type="scientific">Angustibacter aerolatus</name>
    <dbReference type="NCBI Taxonomy" id="1162965"/>
    <lineage>
        <taxon>Bacteria</taxon>
        <taxon>Bacillati</taxon>
        <taxon>Actinomycetota</taxon>
        <taxon>Actinomycetes</taxon>
        <taxon>Kineosporiales</taxon>
        <taxon>Kineosporiaceae</taxon>
    </lineage>
</organism>
<proteinExistence type="predicted"/>
<comment type="caution">
    <text evidence="1">The sequence shown here is derived from an EMBL/GenBank/DDBJ whole genome shotgun (WGS) entry which is preliminary data.</text>
</comment>
<accession>A0ABQ6JLC1</accession>
<protein>
    <recommendedName>
        <fullName evidence="3">Tetrapyrrole methylase domain-containing protein</fullName>
    </recommendedName>
</protein>
<keyword evidence="2" id="KW-1185">Reference proteome</keyword>
<name>A0ABQ6JLC1_9ACTN</name>
<reference evidence="2" key="1">
    <citation type="journal article" date="2019" name="Int. J. Syst. Evol. Microbiol.">
        <title>The Global Catalogue of Microorganisms (GCM) 10K type strain sequencing project: providing services to taxonomists for standard genome sequencing and annotation.</title>
        <authorList>
            <consortium name="The Broad Institute Genomics Platform"/>
            <consortium name="The Broad Institute Genome Sequencing Center for Infectious Disease"/>
            <person name="Wu L."/>
            <person name="Ma J."/>
        </authorList>
    </citation>
    <scope>NUCLEOTIDE SEQUENCE [LARGE SCALE GENOMIC DNA]</scope>
    <source>
        <strain evidence="2">NBRC 108730</strain>
    </source>
</reference>
<gene>
    <name evidence="1" type="ORF">GCM10025868_43010</name>
</gene>
<sequence>MLRGTLATIAGQVREAGVRAAAVVLVGRALEPADFPDSHLYSVARQR</sequence>
<evidence type="ECO:0000313" key="2">
    <source>
        <dbReference type="Proteomes" id="UP001157017"/>
    </source>
</evidence>